<evidence type="ECO:0000256" key="7">
    <source>
        <dbReference type="ARBA" id="ARBA00022989"/>
    </source>
</evidence>
<dbReference type="Pfam" id="PF00487">
    <property type="entry name" value="FA_desaturase"/>
    <property type="match status" value="1"/>
</dbReference>
<keyword evidence="8" id="KW-0560">Oxidoreductase</keyword>
<evidence type="ECO:0000313" key="16">
    <source>
        <dbReference type="Proteomes" id="UP001190700"/>
    </source>
</evidence>
<keyword evidence="12" id="KW-0275">Fatty acid biosynthesis</keyword>
<dbReference type="PANTHER" id="PTHR11351">
    <property type="entry name" value="ACYL-COA DESATURASE"/>
    <property type="match status" value="1"/>
</dbReference>
<evidence type="ECO:0000256" key="4">
    <source>
        <dbReference type="ARBA" id="ARBA00022516"/>
    </source>
</evidence>
<evidence type="ECO:0000256" key="5">
    <source>
        <dbReference type="ARBA" id="ARBA00022692"/>
    </source>
</evidence>
<evidence type="ECO:0000256" key="13">
    <source>
        <dbReference type="SAM" id="Phobius"/>
    </source>
</evidence>
<evidence type="ECO:0000256" key="9">
    <source>
        <dbReference type="ARBA" id="ARBA00023004"/>
    </source>
</evidence>
<feature type="domain" description="Fatty acid desaturase" evidence="14">
    <location>
        <begin position="5"/>
        <end position="163"/>
    </location>
</feature>
<keyword evidence="5 13" id="KW-0812">Transmembrane</keyword>
<evidence type="ECO:0000256" key="11">
    <source>
        <dbReference type="ARBA" id="ARBA00023136"/>
    </source>
</evidence>
<keyword evidence="4" id="KW-0444">Lipid biosynthesis</keyword>
<dbReference type="InterPro" id="IPR005804">
    <property type="entry name" value="FA_desaturase_dom"/>
</dbReference>
<reference evidence="15 16" key="1">
    <citation type="journal article" date="2015" name="Genome Biol. Evol.">
        <title>Comparative Genomics of a Bacterivorous Green Alga Reveals Evolutionary Causalities and Consequences of Phago-Mixotrophic Mode of Nutrition.</title>
        <authorList>
            <person name="Burns J.A."/>
            <person name="Paasch A."/>
            <person name="Narechania A."/>
            <person name="Kim E."/>
        </authorList>
    </citation>
    <scope>NUCLEOTIDE SEQUENCE [LARGE SCALE GENOMIC DNA]</scope>
    <source>
        <strain evidence="15 16">PLY_AMNH</strain>
    </source>
</reference>
<feature type="transmembrane region" description="Helical" evidence="13">
    <location>
        <begin position="83"/>
        <end position="107"/>
    </location>
</feature>
<evidence type="ECO:0000256" key="12">
    <source>
        <dbReference type="ARBA" id="ARBA00023160"/>
    </source>
</evidence>
<keyword evidence="7 13" id="KW-1133">Transmembrane helix</keyword>
<evidence type="ECO:0000313" key="15">
    <source>
        <dbReference type="EMBL" id="KAK3270142.1"/>
    </source>
</evidence>
<keyword evidence="6" id="KW-0276">Fatty acid metabolism</keyword>
<gene>
    <name evidence="15" type="ORF">CYMTET_21446</name>
</gene>
<evidence type="ECO:0000256" key="10">
    <source>
        <dbReference type="ARBA" id="ARBA00023098"/>
    </source>
</evidence>
<dbReference type="EMBL" id="LGRX02010555">
    <property type="protein sequence ID" value="KAK3270142.1"/>
    <property type="molecule type" value="Genomic_DNA"/>
</dbReference>
<evidence type="ECO:0000256" key="8">
    <source>
        <dbReference type="ARBA" id="ARBA00023002"/>
    </source>
</evidence>
<keyword evidence="9" id="KW-0408">Iron</keyword>
<accession>A0AAE0G1W7</accession>
<organism evidence="15 16">
    <name type="scientific">Cymbomonas tetramitiformis</name>
    <dbReference type="NCBI Taxonomy" id="36881"/>
    <lineage>
        <taxon>Eukaryota</taxon>
        <taxon>Viridiplantae</taxon>
        <taxon>Chlorophyta</taxon>
        <taxon>Pyramimonadophyceae</taxon>
        <taxon>Pyramimonadales</taxon>
        <taxon>Pyramimonadaceae</taxon>
        <taxon>Cymbomonas</taxon>
    </lineage>
</organism>
<dbReference type="AlphaFoldDB" id="A0AAE0G1W7"/>
<dbReference type="PANTHER" id="PTHR11351:SF31">
    <property type="entry name" value="DESATURASE 1, ISOFORM A-RELATED"/>
    <property type="match status" value="1"/>
</dbReference>
<dbReference type="Proteomes" id="UP001190700">
    <property type="component" value="Unassembled WGS sequence"/>
</dbReference>
<dbReference type="GO" id="GO:0006633">
    <property type="term" value="P:fatty acid biosynthetic process"/>
    <property type="evidence" value="ECO:0007669"/>
    <property type="project" value="UniProtKB-KW"/>
</dbReference>
<comment type="pathway">
    <text evidence="2">Lipid metabolism.</text>
</comment>
<evidence type="ECO:0000256" key="1">
    <source>
        <dbReference type="ARBA" id="ARBA00004141"/>
    </source>
</evidence>
<keyword evidence="16" id="KW-1185">Reference proteome</keyword>
<evidence type="ECO:0000256" key="2">
    <source>
        <dbReference type="ARBA" id="ARBA00005189"/>
    </source>
</evidence>
<name>A0AAE0G1W7_9CHLO</name>
<dbReference type="InterPro" id="IPR015876">
    <property type="entry name" value="Acyl-CoA_DS"/>
</dbReference>
<sequence>MLYVFGCLASQGPPIWWASKHRRHHKYCDTSKDPHSPVAFNKLYAWLGWAYLPNSEGPFGSGIDEDLVQDLLKYPELVLGENLYWVIIWSVHAAFFAVGGIGAMVYVSMLSGVLCQLLTLYFNVMFHENDHTTGDCKAQDLPYDPLANLYGEAYHQWHHVHPRAYKRPGIDAPYWIFIKPALALGLFKGENKLGEAKLS</sequence>
<evidence type="ECO:0000256" key="6">
    <source>
        <dbReference type="ARBA" id="ARBA00022832"/>
    </source>
</evidence>
<comment type="subcellular location">
    <subcellularLocation>
        <location evidence="1">Membrane</location>
        <topology evidence="1">Multi-pass membrane protein</topology>
    </subcellularLocation>
</comment>
<comment type="similarity">
    <text evidence="3">Belongs to the fatty acid desaturase type 1 family.</text>
</comment>
<dbReference type="GO" id="GO:0016020">
    <property type="term" value="C:membrane"/>
    <property type="evidence" value="ECO:0007669"/>
    <property type="project" value="UniProtKB-SubCell"/>
</dbReference>
<dbReference type="GO" id="GO:0016717">
    <property type="term" value="F:oxidoreductase activity, acting on paired donors, with oxidation of a pair of donors resulting in the reduction of molecular oxygen to two molecules of water"/>
    <property type="evidence" value="ECO:0007669"/>
    <property type="project" value="InterPro"/>
</dbReference>
<comment type="caution">
    <text evidence="15">The sequence shown here is derived from an EMBL/GenBank/DDBJ whole genome shotgun (WGS) entry which is preliminary data.</text>
</comment>
<keyword evidence="10" id="KW-0443">Lipid metabolism</keyword>
<protein>
    <recommendedName>
        <fullName evidence="14">Fatty acid desaturase domain-containing protein</fullName>
    </recommendedName>
</protein>
<evidence type="ECO:0000259" key="14">
    <source>
        <dbReference type="Pfam" id="PF00487"/>
    </source>
</evidence>
<evidence type="ECO:0000256" key="3">
    <source>
        <dbReference type="ARBA" id="ARBA00009295"/>
    </source>
</evidence>
<proteinExistence type="inferred from homology"/>
<keyword evidence="11 13" id="KW-0472">Membrane</keyword>